<comment type="cofactor">
    <cofactor evidence="19">
        <name>Mg(2+)</name>
        <dbReference type="ChEBI" id="CHEBI:18420"/>
    </cofactor>
    <text evidence="19">Binds 1 Mg(2+) ion per subunit. Can also utilize other divalent metal cations, such as Ca(2+), Mn(2+) and Co(2+).</text>
</comment>
<dbReference type="PROSITE" id="PS00801">
    <property type="entry name" value="TRANSKETOLASE_1"/>
    <property type="match status" value="1"/>
</dbReference>
<feature type="binding site" evidence="19">
    <location>
        <position position="182"/>
    </location>
    <ligand>
        <name>Mg(2+)</name>
        <dbReference type="ChEBI" id="CHEBI:18420"/>
    </ligand>
</feature>
<dbReference type="InterPro" id="IPR049557">
    <property type="entry name" value="Transketolase_CS"/>
</dbReference>
<evidence type="ECO:0000256" key="18">
    <source>
        <dbReference type="PIRSR" id="PIRSR605478-3"/>
    </source>
</evidence>
<evidence type="ECO:0000256" key="13">
    <source>
        <dbReference type="ARBA" id="ARBA00023052"/>
    </source>
</evidence>
<dbReference type="GO" id="GO:0004802">
    <property type="term" value="F:transketolase activity"/>
    <property type="evidence" value="ECO:0007669"/>
    <property type="project" value="UniProtKB-UniRule"/>
</dbReference>
<accession>A0A4U8U7U3</accession>
<evidence type="ECO:0000313" key="23">
    <source>
        <dbReference type="EMBL" id="TLE09432.1"/>
    </source>
</evidence>
<evidence type="ECO:0000256" key="10">
    <source>
        <dbReference type="ARBA" id="ARBA00022723"/>
    </source>
</evidence>
<dbReference type="CDD" id="cd07033">
    <property type="entry name" value="TPP_PYR_DXS_TK_like"/>
    <property type="match status" value="1"/>
</dbReference>
<feature type="site" description="Important for catalytic activity" evidence="20">
    <location>
        <position position="25"/>
    </location>
</feature>
<evidence type="ECO:0000256" key="20">
    <source>
        <dbReference type="PIRSR" id="PIRSR605478-5"/>
    </source>
</evidence>
<dbReference type="GO" id="GO:0005829">
    <property type="term" value="C:cytosol"/>
    <property type="evidence" value="ECO:0007669"/>
    <property type="project" value="TreeGrafter"/>
</dbReference>
<dbReference type="EC" id="2.2.1.1" evidence="7 15"/>
<evidence type="ECO:0000256" key="6">
    <source>
        <dbReference type="ARBA" id="ARBA00011738"/>
    </source>
</evidence>
<reference evidence="23 24" key="1">
    <citation type="journal article" date="2014" name="Genome Announc.">
        <title>Draft genome sequences of eight enterohepatic helicobacter species isolated from both laboratory and wild rodents.</title>
        <authorList>
            <person name="Sheh A."/>
            <person name="Shen Z."/>
            <person name="Fox J.G."/>
        </authorList>
    </citation>
    <scope>NUCLEOTIDE SEQUENCE [LARGE SCALE GENOMIC DNA]</scope>
    <source>
        <strain evidence="23 24">ATCC 49320</strain>
    </source>
</reference>
<feature type="binding site" evidence="17">
    <location>
        <position position="254"/>
    </location>
    <ligand>
        <name>substrate</name>
    </ligand>
</feature>
<feature type="binding site" evidence="19">
    <location>
        <position position="180"/>
    </location>
    <ligand>
        <name>Mg(2+)</name>
        <dbReference type="ChEBI" id="CHEBI:18420"/>
    </ligand>
</feature>
<evidence type="ECO:0000256" key="2">
    <source>
        <dbReference type="ARBA" id="ARBA00001936"/>
    </source>
</evidence>
<keyword evidence="12 19" id="KW-0460">Magnesium</keyword>
<feature type="domain" description="Transketolase-like pyrimidine-binding" evidence="22">
    <location>
        <begin position="356"/>
        <end position="522"/>
    </location>
</feature>
<dbReference type="InterPro" id="IPR033247">
    <property type="entry name" value="Transketolase_fam"/>
</dbReference>
<comment type="function">
    <text evidence="4 21">Catalyzes the transfer of a two-carbon ketol group from a ketose donor to an aldose acceptor, via a covalent intermediate with the cofactor thiamine pyrophosphate.</text>
</comment>
<dbReference type="Gene3D" id="3.40.50.970">
    <property type="match status" value="2"/>
</dbReference>
<keyword evidence="9 21" id="KW-0808">Transferase</keyword>
<dbReference type="GO" id="GO:0006098">
    <property type="term" value="P:pentose-phosphate shunt"/>
    <property type="evidence" value="ECO:0007669"/>
    <property type="project" value="TreeGrafter"/>
</dbReference>
<dbReference type="InterPro" id="IPR029061">
    <property type="entry name" value="THDP-binding"/>
</dbReference>
<feature type="binding site" evidence="18">
    <location>
        <position position="254"/>
    </location>
    <ligand>
        <name>thiamine diphosphate</name>
        <dbReference type="ChEBI" id="CHEBI:58937"/>
    </ligand>
</feature>
<comment type="cofactor">
    <cofactor evidence="1">
        <name>Ca(2+)</name>
        <dbReference type="ChEBI" id="CHEBI:29108"/>
    </cofactor>
</comment>
<feature type="binding site" evidence="19">
    <location>
        <position position="150"/>
    </location>
    <ligand>
        <name>Mg(2+)</name>
        <dbReference type="ChEBI" id="CHEBI:18420"/>
    </ligand>
</feature>
<organism evidence="23 24">
    <name type="scientific">Helicobacter bilis</name>
    <dbReference type="NCBI Taxonomy" id="37372"/>
    <lineage>
        <taxon>Bacteria</taxon>
        <taxon>Pseudomonadati</taxon>
        <taxon>Campylobacterota</taxon>
        <taxon>Epsilonproteobacteria</taxon>
        <taxon>Campylobacterales</taxon>
        <taxon>Helicobacteraceae</taxon>
        <taxon>Helicobacter</taxon>
    </lineage>
</organism>
<dbReference type="InterPro" id="IPR005474">
    <property type="entry name" value="Transketolase_N"/>
</dbReference>
<comment type="cofactor">
    <cofactor evidence="2">
        <name>Mn(2+)</name>
        <dbReference type="ChEBI" id="CHEBI:29035"/>
    </cofactor>
</comment>
<evidence type="ECO:0000256" key="12">
    <source>
        <dbReference type="ARBA" id="ARBA00022842"/>
    </source>
</evidence>
<feature type="binding site" evidence="17">
    <location>
        <position position="459"/>
    </location>
    <ligand>
        <name>substrate</name>
    </ligand>
</feature>
<feature type="site" description="Important for catalytic activity" evidence="20">
    <location>
        <position position="254"/>
    </location>
</feature>
<comment type="similarity">
    <text evidence="5 21">Belongs to the transketolase family.</text>
</comment>
<keyword evidence="13 18" id="KW-0786">Thiamine pyrophosphate</keyword>
<evidence type="ECO:0000256" key="7">
    <source>
        <dbReference type="ARBA" id="ARBA00013152"/>
    </source>
</evidence>
<feature type="binding site" evidence="18">
    <location>
        <position position="435"/>
    </location>
    <ligand>
        <name>thiamine diphosphate</name>
        <dbReference type="ChEBI" id="CHEBI:58937"/>
    </ligand>
</feature>
<dbReference type="FunFam" id="3.40.50.970:FF:000081">
    <property type="entry name" value="Transketolase"/>
    <property type="match status" value="1"/>
</dbReference>
<feature type="binding site" evidence="17">
    <location>
        <position position="386"/>
    </location>
    <ligand>
        <name>substrate</name>
    </ligand>
</feature>
<feature type="binding site" evidence="17">
    <location>
        <position position="359"/>
    </location>
    <ligand>
        <name>substrate</name>
    </ligand>
</feature>
<dbReference type="Pfam" id="PF00456">
    <property type="entry name" value="Transketolase_N"/>
    <property type="match status" value="1"/>
</dbReference>
<keyword evidence="10 19" id="KW-0479">Metal-binding</keyword>
<dbReference type="InterPro" id="IPR009014">
    <property type="entry name" value="Transketo_C/PFOR_II"/>
</dbReference>
<dbReference type="PROSITE" id="PS00802">
    <property type="entry name" value="TRANSKETOLASE_2"/>
    <property type="match status" value="1"/>
</dbReference>
<dbReference type="InterPro" id="IPR020826">
    <property type="entry name" value="Transketolase_BS"/>
</dbReference>
<dbReference type="GO" id="GO:0046872">
    <property type="term" value="F:metal ion binding"/>
    <property type="evidence" value="ECO:0007669"/>
    <property type="project" value="UniProtKB-KW"/>
</dbReference>
<dbReference type="FunFam" id="3.40.50.970:FF:000045">
    <property type="entry name" value="Transketolase"/>
    <property type="match status" value="1"/>
</dbReference>
<dbReference type="PANTHER" id="PTHR43522:SF2">
    <property type="entry name" value="TRANSKETOLASE 1-RELATED"/>
    <property type="match status" value="1"/>
</dbReference>
<evidence type="ECO:0000256" key="11">
    <source>
        <dbReference type="ARBA" id="ARBA00022837"/>
    </source>
</evidence>
<evidence type="ECO:0000256" key="14">
    <source>
        <dbReference type="ARBA" id="ARBA00049473"/>
    </source>
</evidence>
<evidence type="ECO:0000256" key="4">
    <source>
        <dbReference type="ARBA" id="ARBA00002931"/>
    </source>
</evidence>
<feature type="binding site" evidence="17">
    <location>
        <position position="517"/>
    </location>
    <ligand>
        <name>substrate</name>
    </ligand>
</feature>
<dbReference type="NCBIfam" id="TIGR00232">
    <property type="entry name" value="tktlase_bact"/>
    <property type="match status" value="1"/>
</dbReference>
<feature type="binding site" evidence="18">
    <location>
        <position position="151"/>
    </location>
    <ligand>
        <name>thiamine diphosphate</name>
        <dbReference type="ChEBI" id="CHEBI:58937"/>
    </ligand>
</feature>
<evidence type="ECO:0000256" key="17">
    <source>
        <dbReference type="PIRSR" id="PIRSR605478-2"/>
    </source>
</evidence>
<gene>
    <name evidence="23" type="primary">tkt</name>
    <name evidence="23" type="ORF">LS79_007955</name>
</gene>
<evidence type="ECO:0000313" key="24">
    <source>
        <dbReference type="Proteomes" id="UP000029857"/>
    </source>
</evidence>
<dbReference type="EMBL" id="JRPJ02000030">
    <property type="protein sequence ID" value="TLE09432.1"/>
    <property type="molecule type" value="Genomic_DNA"/>
</dbReference>
<dbReference type="RefSeq" id="WP_034580101.1">
    <property type="nucleotide sequence ID" value="NZ_FZMS01000050.1"/>
</dbReference>
<dbReference type="SUPFAM" id="SSF52518">
    <property type="entry name" value="Thiamin diphosphate-binding fold (THDP-binding)"/>
    <property type="match status" value="2"/>
</dbReference>
<feature type="binding site" evidence="17">
    <location>
        <position position="25"/>
    </location>
    <ligand>
        <name>substrate</name>
    </ligand>
</feature>
<feature type="binding site" evidence="18">
    <location>
        <begin position="112"/>
        <end position="114"/>
    </location>
    <ligand>
        <name>thiamine diphosphate</name>
        <dbReference type="ChEBI" id="CHEBI:58937"/>
    </ligand>
</feature>
<name>A0A4U8U7U3_9HELI</name>
<dbReference type="Pfam" id="PF22613">
    <property type="entry name" value="Transketolase_C_1"/>
    <property type="match status" value="1"/>
</dbReference>
<dbReference type="AlphaFoldDB" id="A0A4U8U7U3"/>
<evidence type="ECO:0000256" key="9">
    <source>
        <dbReference type="ARBA" id="ARBA00022679"/>
    </source>
</evidence>
<evidence type="ECO:0000256" key="5">
    <source>
        <dbReference type="ARBA" id="ARBA00007131"/>
    </source>
</evidence>
<evidence type="ECO:0000259" key="22">
    <source>
        <dbReference type="SMART" id="SM00861"/>
    </source>
</evidence>
<evidence type="ECO:0000256" key="16">
    <source>
        <dbReference type="PIRSR" id="PIRSR605478-1"/>
    </source>
</evidence>
<proteinExistence type="inferred from homology"/>
<dbReference type="Proteomes" id="UP000029857">
    <property type="component" value="Unassembled WGS sequence"/>
</dbReference>
<comment type="cofactor">
    <cofactor evidence="18">
        <name>thiamine diphosphate</name>
        <dbReference type="ChEBI" id="CHEBI:58937"/>
    </cofactor>
    <text evidence="18">Binds 1 thiamine pyrophosphate per subunit. During the reaction, the substrate forms a covalent intermediate with the cofactor.</text>
</comment>
<dbReference type="InterPro" id="IPR005478">
    <property type="entry name" value="Transketolase_bac-like"/>
</dbReference>
<dbReference type="SUPFAM" id="SSF52922">
    <property type="entry name" value="TK C-terminal domain-like"/>
    <property type="match status" value="1"/>
</dbReference>
<comment type="subunit">
    <text evidence="6 21">Homodimer.</text>
</comment>
<feature type="binding site" evidence="17">
    <location>
        <position position="471"/>
    </location>
    <ligand>
        <name>substrate</name>
    </ligand>
</feature>
<evidence type="ECO:0000256" key="19">
    <source>
        <dbReference type="PIRSR" id="PIRSR605478-4"/>
    </source>
</evidence>
<protein>
    <recommendedName>
        <fullName evidence="8 15">Transketolase</fullName>
        <ecNumber evidence="7 15">2.2.1.1</ecNumber>
    </recommendedName>
</protein>
<dbReference type="Pfam" id="PF02779">
    <property type="entry name" value="Transket_pyr"/>
    <property type="match status" value="1"/>
</dbReference>
<feature type="binding site" evidence="18">
    <location>
        <position position="64"/>
    </location>
    <ligand>
        <name>thiamine diphosphate</name>
        <dbReference type="ChEBI" id="CHEBI:58937"/>
    </ligand>
</feature>
<dbReference type="CDD" id="cd02012">
    <property type="entry name" value="TPP_TK"/>
    <property type="match status" value="1"/>
</dbReference>
<comment type="caution">
    <text evidence="23">The sequence shown here is derived from an EMBL/GenBank/DDBJ whole genome shotgun (WGS) entry which is preliminary data.</text>
</comment>
<dbReference type="PANTHER" id="PTHR43522">
    <property type="entry name" value="TRANSKETOLASE"/>
    <property type="match status" value="1"/>
</dbReference>
<comment type="cofactor">
    <cofactor evidence="3">
        <name>Co(2+)</name>
        <dbReference type="ChEBI" id="CHEBI:48828"/>
    </cofactor>
</comment>
<feature type="active site" description="Proton donor" evidence="16">
    <location>
        <position position="409"/>
    </location>
</feature>
<evidence type="ECO:0000256" key="1">
    <source>
        <dbReference type="ARBA" id="ARBA00001913"/>
    </source>
</evidence>
<keyword evidence="11 21" id="KW-0106">Calcium</keyword>
<feature type="binding site" evidence="17">
    <location>
        <position position="467"/>
    </location>
    <ligand>
        <name>substrate</name>
    </ligand>
</feature>
<evidence type="ECO:0000256" key="8">
    <source>
        <dbReference type="ARBA" id="ARBA00016662"/>
    </source>
</evidence>
<dbReference type="InterPro" id="IPR055152">
    <property type="entry name" value="Transketolase-like_C_2"/>
</dbReference>
<evidence type="ECO:0000256" key="15">
    <source>
        <dbReference type="NCBIfam" id="TIGR00232"/>
    </source>
</evidence>
<evidence type="ECO:0000256" key="3">
    <source>
        <dbReference type="ARBA" id="ARBA00001941"/>
    </source>
</evidence>
<dbReference type="SMART" id="SM00861">
    <property type="entry name" value="Transket_pyr"/>
    <property type="match status" value="1"/>
</dbReference>
<dbReference type="InterPro" id="IPR005475">
    <property type="entry name" value="Transketolase-like_Pyr-bd"/>
</dbReference>
<dbReference type="Gene3D" id="3.40.50.920">
    <property type="match status" value="1"/>
</dbReference>
<comment type="cofactor">
    <cofactor evidence="21">
        <name>Mg(2+)</name>
        <dbReference type="ChEBI" id="CHEBI:18420"/>
    </cofactor>
    <cofactor evidence="21">
        <name>Ca(2+)</name>
        <dbReference type="ChEBI" id="CHEBI:29108"/>
    </cofactor>
    <cofactor evidence="21">
        <name>Mn(2+)</name>
        <dbReference type="ChEBI" id="CHEBI:29035"/>
    </cofactor>
    <cofactor evidence="21">
        <name>Co(2+)</name>
        <dbReference type="ChEBI" id="CHEBI:48828"/>
    </cofactor>
    <text evidence="21">Binds 1 Mg(2+) ion per subunit. Can also utilize other divalent metal cations, such as Ca(2+), Mn(2+) and Co(2+).</text>
</comment>
<evidence type="ECO:0000256" key="21">
    <source>
        <dbReference type="RuleBase" id="RU004996"/>
    </source>
</evidence>
<sequence>MTHEQIANELRMLCADMVQEANSGHPGAPMGLADIAVVLANHINIYPREANWINRDRLVFSGGHASALLYALLHLWGYDIDMQDLRNFRKLHSKTPGHPEYKHTHGVEITTGPLGQGVANAVGFAMAAKRARAMLGGDVINHKVYCFCGDGDLEEGISYEACSLAGHHGLDNLILIYDSNNISIEGDINIAFSEDIGARFRAQGFFVLEICGHDYMQINNAFLEAKQSCKPTLIIAKTKIAKNAIGLEGSHHAHGAPLGHEVILESKKQMGFSSEAFRISEESRTHFKETAIRGEKAYQAWLTTLQKSGQEKNLEMLLKKDFSNVSFPMFNSLDSNHANDLQKQEGRAGLAYQNAIATRASNGKILNAIAQANMGFIGGSADLAPSNNTTLKDSKDFPHGNNMHFGVREHAMGAISNAFANYGIFTPFCATFFVFSDYLSPSIRVASLMKAQVFYIFTHDSIGVGEDGATHQPIEQLSHLRAMPNLLNWRVADANENALAWQVALTLQTPQSFILTRQNLPLVQSDFMTLDNVSKGAYIISRSLLLPDFTQTNSNMKKVTLLASGSEVHLAIKAQEKLENEGIATQVVSMPCFELFLQQGRAYSLSLFGDSKVFAIEAQRGLELYRFADGVLSMESFGASGKGDLLFEHFGFSVENICNNVKSLFA</sequence>
<comment type="catalytic activity">
    <reaction evidence="14 21">
        <text>D-sedoheptulose 7-phosphate + D-glyceraldehyde 3-phosphate = aldehydo-D-ribose 5-phosphate + D-xylulose 5-phosphate</text>
        <dbReference type="Rhea" id="RHEA:10508"/>
        <dbReference type="ChEBI" id="CHEBI:57483"/>
        <dbReference type="ChEBI" id="CHEBI:57737"/>
        <dbReference type="ChEBI" id="CHEBI:58273"/>
        <dbReference type="ChEBI" id="CHEBI:59776"/>
        <dbReference type="EC" id="2.2.1.1"/>
    </reaction>
</comment>
<feature type="binding site" evidence="18">
    <location>
        <position position="180"/>
    </location>
    <ligand>
        <name>thiamine diphosphate</name>
        <dbReference type="ChEBI" id="CHEBI:58937"/>
    </ligand>
</feature>